<accession>A0A2N7VHF6</accession>
<gene>
    <name evidence="1" type="ORF">C0Z19_25560</name>
</gene>
<protein>
    <submittedName>
        <fullName evidence="1">Uncharacterized protein</fullName>
    </submittedName>
</protein>
<evidence type="ECO:0000313" key="2">
    <source>
        <dbReference type="Proteomes" id="UP000235347"/>
    </source>
</evidence>
<organism evidence="1 2">
    <name type="scientific">Trinickia soli</name>
    <dbReference type="NCBI Taxonomy" id="380675"/>
    <lineage>
        <taxon>Bacteria</taxon>
        <taxon>Pseudomonadati</taxon>
        <taxon>Pseudomonadota</taxon>
        <taxon>Betaproteobacteria</taxon>
        <taxon>Burkholderiales</taxon>
        <taxon>Burkholderiaceae</taxon>
        <taxon>Trinickia</taxon>
    </lineage>
</organism>
<sequence>MSWHSFWHGVKHDCSKAGHAIEGVGKKVLHGAEGVGKTVLNDAEGVIGGVMNGITGGFMGMNEADIAQMEQMMMGGMEMGMTFQIFDSFQSTMSKPGSNN</sequence>
<dbReference type="EMBL" id="PNYB01000034">
    <property type="protein sequence ID" value="PMS16576.1"/>
    <property type="molecule type" value="Genomic_DNA"/>
</dbReference>
<evidence type="ECO:0000313" key="1">
    <source>
        <dbReference type="EMBL" id="PMS16576.1"/>
    </source>
</evidence>
<comment type="caution">
    <text evidence="1">The sequence shown here is derived from an EMBL/GenBank/DDBJ whole genome shotgun (WGS) entry which is preliminary data.</text>
</comment>
<reference evidence="1 2" key="1">
    <citation type="submission" date="2018-01" db="EMBL/GenBank/DDBJ databases">
        <title>Whole genome analyses suggest that Burkholderia sensu lato contains two further novel genera in the rhizoxinica-symbiotica group Mycetohabitans gen. nov., and Trinickia gen. nov.: implications for the evolution of diazotrophy and nodulation in the Burkholderiaceae.</title>
        <authorList>
            <person name="Estrada-de los Santos P."/>
            <person name="Palmer M."/>
            <person name="Chavez-Ramirez B."/>
            <person name="Beukes C."/>
            <person name="Steenkamp E.T."/>
            <person name="Hirsch A.M."/>
            <person name="Manyaka P."/>
            <person name="Maluk M."/>
            <person name="Lafos M."/>
            <person name="Crook M."/>
            <person name="Gross E."/>
            <person name="Simon M.F."/>
            <person name="Bueno dos Reis Junior F."/>
            <person name="Poole P.S."/>
            <person name="Venter S.N."/>
            <person name="James E.K."/>
        </authorList>
    </citation>
    <scope>NUCLEOTIDE SEQUENCE [LARGE SCALE GENOMIC DNA]</scope>
    <source>
        <strain evidence="1 2">GP25-8</strain>
    </source>
</reference>
<name>A0A2N7VHF6_9BURK</name>
<dbReference type="AlphaFoldDB" id="A0A2N7VHF6"/>
<proteinExistence type="predicted"/>
<dbReference type="RefSeq" id="WP_102612631.1">
    <property type="nucleotide sequence ID" value="NZ_CADIKD010000007.1"/>
</dbReference>
<keyword evidence="2" id="KW-1185">Reference proteome</keyword>
<dbReference type="Proteomes" id="UP000235347">
    <property type="component" value="Unassembled WGS sequence"/>
</dbReference>